<evidence type="ECO:0000256" key="5">
    <source>
        <dbReference type="ARBA" id="ARBA00022989"/>
    </source>
</evidence>
<feature type="transmembrane region" description="Helical" evidence="8">
    <location>
        <begin position="359"/>
        <end position="381"/>
    </location>
</feature>
<dbReference type="Pfam" id="PF14067">
    <property type="entry name" value="LssY_C"/>
    <property type="match status" value="1"/>
</dbReference>
<sequence>MDSAWLESATAWIAANPIAAGIVIFLIAFCDALIILGIVVPALPLLFAVGTLVGLGHINGPYALICSTLGAFAGDGLSYYIGHRWGPQLRERWPFAKYPQWLDRGENLFRRNGSKAILIARFVGAIRPFVPAIAGMLRMPMRRYALPSLIACVGWSALFLAPGWVLGASYDAVAAVADRLAVVLGGLVVAVALVWATVLYTWRWFANHADNLLARALRWTRAHPRLGRYAAALIDPNRPESASLVMLAVCLLAISWIWFTLLATLLASGGPLQIDHTVHEFMWTLRNPLADRMMAALAGLGDLQVLAPASIAVLAYLAWRRRWMAAAHWVGAIVFGLVLTSVLEAAIDMPRPPTAPAGFGFPSVAVTMTTIVFGFFAVLIARELPGRQRVWPYLLAGVVTTLVGFARLYLGAHWPSDLVGGTLFGIVWLLLLGIAYRRHVARSFWMRPLAWLFYSVFVIAALWHAPRSADALLAKFASATPTTVLDAAQWWQRDWTQLPAQRNERDARRRWPLDIQIAGPLPPLRVSLEAAGWRVQEQADWLATIALLDDDTPPREQVVLPATLDAQAESLLMLRDGPTPDVQYALRLWPAPSVLSDGTPLWIGTTQTLRLNQPFGAAALWLPQSDDGNAHAQVRHALTGFTMIQQAHPKNGVKVLRVRSQYRPPGDAPASPQPQGNSDSN</sequence>
<dbReference type="PANTHER" id="PTHR30353:SF15">
    <property type="entry name" value="INNER MEMBRANE PROTEIN YABI"/>
    <property type="match status" value="1"/>
</dbReference>
<evidence type="ECO:0000259" key="10">
    <source>
        <dbReference type="Pfam" id="PF09335"/>
    </source>
</evidence>
<feature type="transmembrane region" description="Helical" evidence="8">
    <location>
        <begin position="244"/>
        <end position="274"/>
    </location>
</feature>
<dbReference type="RefSeq" id="WP_057941712.1">
    <property type="nucleotide sequence ID" value="NZ_CP011131.1"/>
</dbReference>
<keyword evidence="13" id="KW-1185">Reference proteome</keyword>
<feature type="transmembrane region" description="Helical" evidence="8">
    <location>
        <begin position="180"/>
        <end position="202"/>
    </location>
</feature>
<accession>A0ABY3XFS1</accession>
<proteinExistence type="inferred from homology"/>
<dbReference type="InterPro" id="IPR032816">
    <property type="entry name" value="VTT_dom"/>
</dbReference>
<dbReference type="PANTHER" id="PTHR30353">
    <property type="entry name" value="INNER MEMBRANE PROTEIN DEDA-RELATED"/>
    <property type="match status" value="1"/>
</dbReference>
<feature type="transmembrane region" description="Helical" evidence="8">
    <location>
        <begin position="418"/>
        <end position="436"/>
    </location>
</feature>
<dbReference type="Gene3D" id="1.20.144.10">
    <property type="entry name" value="Phosphatidic acid phosphatase type 2/haloperoxidase"/>
    <property type="match status" value="1"/>
</dbReference>
<feature type="transmembrane region" description="Helical" evidence="8">
    <location>
        <begin position="326"/>
        <end position="347"/>
    </location>
</feature>
<feature type="transmembrane region" description="Helical" evidence="8">
    <location>
        <begin position="12"/>
        <end position="29"/>
    </location>
</feature>
<feature type="transmembrane region" description="Helical" evidence="8">
    <location>
        <begin position="62"/>
        <end position="82"/>
    </location>
</feature>
<feature type="region of interest" description="Disordered" evidence="7">
    <location>
        <begin position="660"/>
        <end position="681"/>
    </location>
</feature>
<feature type="transmembrane region" description="Helical" evidence="8">
    <location>
        <begin position="34"/>
        <end position="56"/>
    </location>
</feature>
<feature type="domain" description="Phosphatidic acid phosphatase type 2/haloperoxidase" evidence="9">
    <location>
        <begin position="358"/>
        <end position="432"/>
    </location>
</feature>
<feature type="transmembrane region" description="Helical" evidence="8">
    <location>
        <begin position="144"/>
        <end position="168"/>
    </location>
</feature>
<evidence type="ECO:0000259" key="9">
    <source>
        <dbReference type="Pfam" id="PF01569"/>
    </source>
</evidence>
<protein>
    <submittedName>
        <fullName evidence="12">VTT domain-containing protein</fullName>
    </submittedName>
</protein>
<comment type="similarity">
    <text evidence="2">Belongs to the DedA family.</text>
</comment>
<feature type="transmembrane region" description="Helical" evidence="8">
    <location>
        <begin position="448"/>
        <end position="465"/>
    </location>
</feature>
<dbReference type="Proteomes" id="UP000829194">
    <property type="component" value="Chromosome"/>
</dbReference>
<dbReference type="CDD" id="cd03392">
    <property type="entry name" value="PAP2_like_2"/>
    <property type="match status" value="1"/>
</dbReference>
<evidence type="ECO:0000256" key="6">
    <source>
        <dbReference type="ARBA" id="ARBA00023136"/>
    </source>
</evidence>
<evidence type="ECO:0000256" key="7">
    <source>
        <dbReference type="SAM" id="MobiDB-lite"/>
    </source>
</evidence>
<evidence type="ECO:0000259" key="11">
    <source>
        <dbReference type="Pfam" id="PF14067"/>
    </source>
</evidence>
<evidence type="ECO:0000256" key="3">
    <source>
        <dbReference type="ARBA" id="ARBA00022475"/>
    </source>
</evidence>
<feature type="transmembrane region" description="Helical" evidence="8">
    <location>
        <begin position="393"/>
        <end position="412"/>
    </location>
</feature>
<feature type="transmembrane region" description="Helical" evidence="8">
    <location>
        <begin position="294"/>
        <end position="319"/>
    </location>
</feature>
<evidence type="ECO:0000313" key="12">
    <source>
        <dbReference type="EMBL" id="UNP30487.1"/>
    </source>
</evidence>
<keyword evidence="6 8" id="KW-0472">Membrane</keyword>
<reference evidence="12 13" key="1">
    <citation type="submission" date="2022-03" db="EMBL/GenBank/DDBJ databases">
        <title>Complete genome sequence of Lysobacter capsici VKM B-2533 and Lysobacter gummosus 10.1.1, promising sources of lytic agents.</title>
        <authorList>
            <person name="Tarlachkov S.V."/>
            <person name="Kudryakova I.V."/>
            <person name="Afoshin A.S."/>
            <person name="Leontyevskaya E.A."/>
            <person name="Leontyevskaya N.V."/>
        </authorList>
    </citation>
    <scope>NUCLEOTIDE SEQUENCE [LARGE SCALE GENOMIC DNA]</scope>
    <source>
        <strain evidence="12 13">10.1.1</strain>
    </source>
</reference>
<comment type="subcellular location">
    <subcellularLocation>
        <location evidence="1">Cell membrane</location>
        <topology evidence="1">Multi-pass membrane protein</topology>
    </subcellularLocation>
</comment>
<keyword evidence="5 8" id="KW-1133">Transmembrane helix</keyword>
<feature type="domain" description="VTT" evidence="10">
    <location>
        <begin position="40"/>
        <end position="163"/>
    </location>
</feature>
<evidence type="ECO:0000256" key="2">
    <source>
        <dbReference type="ARBA" id="ARBA00010792"/>
    </source>
</evidence>
<dbReference type="EMBL" id="CP093547">
    <property type="protein sequence ID" value="UNP30487.1"/>
    <property type="molecule type" value="Genomic_DNA"/>
</dbReference>
<feature type="domain" description="LssY-like C-terminal" evidence="11">
    <location>
        <begin position="495"/>
        <end position="606"/>
    </location>
</feature>
<evidence type="ECO:0000256" key="1">
    <source>
        <dbReference type="ARBA" id="ARBA00004651"/>
    </source>
</evidence>
<keyword evidence="4 8" id="KW-0812">Transmembrane</keyword>
<dbReference type="InterPro" id="IPR000326">
    <property type="entry name" value="PAP2/HPO"/>
</dbReference>
<keyword evidence="3" id="KW-1003">Cell membrane</keyword>
<evidence type="ECO:0000256" key="8">
    <source>
        <dbReference type="SAM" id="Phobius"/>
    </source>
</evidence>
<dbReference type="InterPro" id="IPR036938">
    <property type="entry name" value="PAP2/HPO_sf"/>
</dbReference>
<organism evidence="12 13">
    <name type="scientific">Lysobacter gummosus</name>
    <dbReference type="NCBI Taxonomy" id="262324"/>
    <lineage>
        <taxon>Bacteria</taxon>
        <taxon>Pseudomonadati</taxon>
        <taxon>Pseudomonadota</taxon>
        <taxon>Gammaproteobacteria</taxon>
        <taxon>Lysobacterales</taxon>
        <taxon>Lysobacteraceae</taxon>
        <taxon>Lysobacter</taxon>
    </lineage>
</organism>
<name>A0ABY3XFS1_9GAMM</name>
<dbReference type="Pfam" id="PF01569">
    <property type="entry name" value="PAP2"/>
    <property type="match status" value="1"/>
</dbReference>
<dbReference type="Pfam" id="PF09335">
    <property type="entry name" value="VTT_dom"/>
    <property type="match status" value="1"/>
</dbReference>
<dbReference type="SUPFAM" id="SSF48317">
    <property type="entry name" value="Acid phosphatase/Vanadium-dependent haloperoxidase"/>
    <property type="match status" value="1"/>
</dbReference>
<dbReference type="InterPro" id="IPR032818">
    <property type="entry name" value="DedA-like"/>
</dbReference>
<dbReference type="InterPro" id="IPR025902">
    <property type="entry name" value="LssY-like-C_dom"/>
</dbReference>
<evidence type="ECO:0000313" key="13">
    <source>
        <dbReference type="Proteomes" id="UP000829194"/>
    </source>
</evidence>
<evidence type="ECO:0000256" key="4">
    <source>
        <dbReference type="ARBA" id="ARBA00022692"/>
    </source>
</evidence>
<gene>
    <name evidence="12" type="ORF">MOV92_04225</name>
</gene>